<dbReference type="Pfam" id="PF13808">
    <property type="entry name" value="DDE_Tnp_1_assoc"/>
    <property type="match status" value="1"/>
</dbReference>
<dbReference type="InterPro" id="IPR051698">
    <property type="entry name" value="Transposase_11-like"/>
</dbReference>
<evidence type="ECO:0000259" key="2">
    <source>
        <dbReference type="Pfam" id="PF13808"/>
    </source>
</evidence>
<accession>A0A5C6EQN1</accession>
<evidence type="ECO:0000259" key="1">
    <source>
        <dbReference type="Pfam" id="PF01609"/>
    </source>
</evidence>
<keyword evidence="4" id="KW-1185">Reference proteome</keyword>
<dbReference type="NCBIfam" id="NF033564">
    <property type="entry name" value="transpos_ISAs1"/>
    <property type="match status" value="1"/>
</dbReference>
<dbReference type="RefSeq" id="WP_146459621.1">
    <property type="nucleotide sequence ID" value="NZ_SJPW01000005.1"/>
</dbReference>
<reference evidence="3 4" key="1">
    <citation type="submission" date="2019-02" db="EMBL/GenBank/DDBJ databases">
        <title>Deep-cultivation of Planctomycetes and their phenomic and genomic characterization uncovers novel biology.</title>
        <authorList>
            <person name="Wiegand S."/>
            <person name="Jogler M."/>
            <person name="Boedeker C."/>
            <person name="Pinto D."/>
            <person name="Vollmers J."/>
            <person name="Rivas-Marin E."/>
            <person name="Kohn T."/>
            <person name="Peeters S.H."/>
            <person name="Heuer A."/>
            <person name="Rast P."/>
            <person name="Oberbeckmann S."/>
            <person name="Bunk B."/>
            <person name="Jeske O."/>
            <person name="Meyerdierks A."/>
            <person name="Storesund J.E."/>
            <person name="Kallscheuer N."/>
            <person name="Luecker S."/>
            <person name="Lage O.M."/>
            <person name="Pohl T."/>
            <person name="Merkel B.J."/>
            <person name="Hornburger P."/>
            <person name="Mueller R.-W."/>
            <person name="Bruemmer F."/>
            <person name="Labrenz M."/>
            <person name="Spormann A.M."/>
            <person name="Op Den Camp H."/>
            <person name="Overmann J."/>
            <person name="Amann R."/>
            <person name="Jetten M.S.M."/>
            <person name="Mascher T."/>
            <person name="Medema M.H."/>
            <person name="Devos D.P."/>
            <person name="Kaster A.-K."/>
            <person name="Ovreas L."/>
            <person name="Rohde M."/>
            <person name="Galperin M.Y."/>
            <person name="Jogler C."/>
        </authorList>
    </citation>
    <scope>NUCLEOTIDE SEQUENCE [LARGE SCALE GENOMIC DNA]</scope>
    <source>
        <strain evidence="3 4">Poly51</strain>
    </source>
</reference>
<dbReference type="AlphaFoldDB" id="A0A5C6EQN1"/>
<dbReference type="PANTHER" id="PTHR30298">
    <property type="entry name" value="H REPEAT-ASSOCIATED PREDICTED TRANSPOSASE"/>
    <property type="match status" value="1"/>
</dbReference>
<dbReference type="InterPro" id="IPR047647">
    <property type="entry name" value="ISAs1_transpos"/>
</dbReference>
<evidence type="ECO:0000313" key="4">
    <source>
        <dbReference type="Proteomes" id="UP000318288"/>
    </source>
</evidence>
<name>A0A5C6EQN1_9BACT</name>
<dbReference type="GO" id="GO:0003677">
    <property type="term" value="F:DNA binding"/>
    <property type="evidence" value="ECO:0007669"/>
    <property type="project" value="InterPro"/>
</dbReference>
<dbReference type="InterPro" id="IPR002559">
    <property type="entry name" value="Transposase_11"/>
</dbReference>
<sequence>MERSASLVEQLKAVSDPRPGEPVYPLVNVVFMTICAVIAGTDDFVAIAKFANTKKEWFAKFLDMTQGVPSHDRFNAILNAIKPEEFEPMLLQWITQLHNVADGQVIAIDGKTLRRSYDAATGKAAIHMVSAWATDNHISLGQTVVDAKSNEITAIPKLLEMIDVSRGLVTIDAMGCQTEIAAKIVDEVADYCLAVKGNQPTLYEGIKAFFLDHLEDDFTRIKVSEHHTKETGHGRIDERSYYLCEVPDDLPDAGRWKDLCAIGMSINNTQRRKGDEIAVRYYILNKVVDGELFAGAVRDHWGIEKSCHWQLDVAFGDDQCRIRKGHRDENFSTLRRTALSLLKQEKTAKCGVKNKRLNAGWNDDYMEKVVFRAHPSKAYLLLRGDGS</sequence>
<dbReference type="OrthoDB" id="291219at2"/>
<protein>
    <submittedName>
        <fullName evidence="3">Transposase DDE domain protein</fullName>
    </submittedName>
</protein>
<dbReference type="PANTHER" id="PTHR30298:SF0">
    <property type="entry name" value="PROTEIN YBFL-RELATED"/>
    <property type="match status" value="1"/>
</dbReference>
<dbReference type="GO" id="GO:0004803">
    <property type="term" value="F:transposase activity"/>
    <property type="evidence" value="ECO:0007669"/>
    <property type="project" value="InterPro"/>
</dbReference>
<dbReference type="InterPro" id="IPR032806">
    <property type="entry name" value="YbfD_N"/>
</dbReference>
<evidence type="ECO:0000313" key="3">
    <source>
        <dbReference type="EMBL" id="TWU50955.1"/>
    </source>
</evidence>
<dbReference type="Pfam" id="PF01609">
    <property type="entry name" value="DDE_Tnp_1"/>
    <property type="match status" value="1"/>
</dbReference>
<feature type="domain" description="H repeat-associated protein N-terminal" evidence="2">
    <location>
        <begin position="9"/>
        <end position="94"/>
    </location>
</feature>
<proteinExistence type="predicted"/>
<feature type="domain" description="Transposase IS4-like" evidence="1">
    <location>
        <begin position="103"/>
        <end position="340"/>
    </location>
</feature>
<dbReference type="GO" id="GO:0006313">
    <property type="term" value="P:DNA transposition"/>
    <property type="evidence" value="ECO:0007669"/>
    <property type="project" value="InterPro"/>
</dbReference>
<gene>
    <name evidence="3" type="ORF">Poly51_42480</name>
</gene>
<dbReference type="Proteomes" id="UP000318288">
    <property type="component" value="Unassembled WGS sequence"/>
</dbReference>
<organism evidence="3 4">
    <name type="scientific">Rubripirellula tenax</name>
    <dbReference type="NCBI Taxonomy" id="2528015"/>
    <lineage>
        <taxon>Bacteria</taxon>
        <taxon>Pseudomonadati</taxon>
        <taxon>Planctomycetota</taxon>
        <taxon>Planctomycetia</taxon>
        <taxon>Pirellulales</taxon>
        <taxon>Pirellulaceae</taxon>
        <taxon>Rubripirellula</taxon>
    </lineage>
</organism>
<comment type="caution">
    <text evidence="3">The sequence shown here is derived from an EMBL/GenBank/DDBJ whole genome shotgun (WGS) entry which is preliminary data.</text>
</comment>
<dbReference type="EMBL" id="SJPW01000005">
    <property type="protein sequence ID" value="TWU50955.1"/>
    <property type="molecule type" value="Genomic_DNA"/>
</dbReference>